<sequence length="441" mass="48031">NGRQARKLLIIFNSTTAKEIWDELKKRHRQKSSTQTSLLDDALSITILRDDDMLKSAAAIRDLCKQVFEVDATLTADKLARAILLRALSPELKHIREKHEDNDASTAIEIVGSLEKEKRRRDEELKRIAEAERVMAAATSRLNPKPPAKKGRSVCATPGCGGQHPTEECWSEGGAMAGRRAEVLEMRAARRKGGSKSSEPTKGSAGKRIALVDNSGKKVYFTLAESDAGSDETAASATITQNDELERLWMAHHARRGSDASDHSMVAAEAFVTAHVGHFEHFAADTGATVHISPARNDFQTLHAIPPQKIHGFGGNCIEAIFRGDIHLRRDNNSILVLKNAYYVPAASIRLASIGRLADDGYSAVFDRTGFSIVDKRSNTTVASGTRRNGKLYTLDGTIVSTSAESANVATKALNLEVWHRRLGHVGVTTVKRMAVGGLVK</sequence>
<dbReference type="Proteomes" id="UP000815677">
    <property type="component" value="Unassembled WGS sequence"/>
</dbReference>
<feature type="domain" description="Retrovirus-related Pol polyprotein from transposon TNT 1-94-like beta-barrel" evidence="3">
    <location>
        <begin position="284"/>
        <end position="362"/>
    </location>
</feature>
<feature type="non-terminal residue" evidence="4">
    <location>
        <position position="1"/>
    </location>
</feature>
<dbReference type="InterPro" id="IPR054722">
    <property type="entry name" value="PolX-like_BBD"/>
</dbReference>
<keyword evidence="1" id="KW-0175">Coiled coil</keyword>
<dbReference type="EMBL" id="DF845011">
    <property type="protein sequence ID" value="GAT48898.1"/>
    <property type="molecule type" value="Genomic_DNA"/>
</dbReference>
<accession>A0ABQ0LCP9</accession>
<organism evidence="4 5">
    <name type="scientific">Mycena chlorophos</name>
    <name type="common">Agaric fungus</name>
    <name type="synonym">Agaricus chlorophos</name>
    <dbReference type="NCBI Taxonomy" id="658473"/>
    <lineage>
        <taxon>Eukaryota</taxon>
        <taxon>Fungi</taxon>
        <taxon>Dikarya</taxon>
        <taxon>Basidiomycota</taxon>
        <taxon>Agaricomycotina</taxon>
        <taxon>Agaricomycetes</taxon>
        <taxon>Agaricomycetidae</taxon>
        <taxon>Agaricales</taxon>
        <taxon>Marasmiineae</taxon>
        <taxon>Mycenaceae</taxon>
        <taxon>Mycena</taxon>
    </lineage>
</organism>
<dbReference type="Pfam" id="PF22936">
    <property type="entry name" value="Pol_BBD"/>
    <property type="match status" value="1"/>
</dbReference>
<evidence type="ECO:0000259" key="2">
    <source>
        <dbReference type="Pfam" id="PF13976"/>
    </source>
</evidence>
<evidence type="ECO:0000313" key="4">
    <source>
        <dbReference type="EMBL" id="GAT48898.1"/>
    </source>
</evidence>
<proteinExistence type="predicted"/>
<dbReference type="InterPro" id="IPR025724">
    <property type="entry name" value="GAG-pre-integrase_dom"/>
</dbReference>
<dbReference type="Pfam" id="PF14223">
    <property type="entry name" value="Retrotran_gag_2"/>
    <property type="match status" value="1"/>
</dbReference>
<dbReference type="Pfam" id="PF13976">
    <property type="entry name" value="gag_pre-integrs"/>
    <property type="match status" value="1"/>
</dbReference>
<feature type="domain" description="GAG-pre-integrase" evidence="2">
    <location>
        <begin position="391"/>
        <end position="440"/>
    </location>
</feature>
<gene>
    <name evidence="4" type="ORF">MCHLO_06266</name>
</gene>
<feature type="non-terminal residue" evidence="4">
    <location>
        <position position="441"/>
    </location>
</feature>
<evidence type="ECO:0008006" key="6">
    <source>
        <dbReference type="Google" id="ProtNLM"/>
    </source>
</evidence>
<protein>
    <recommendedName>
        <fullName evidence="6">GAG-pre-integrase domain-containing protein</fullName>
    </recommendedName>
</protein>
<evidence type="ECO:0000313" key="5">
    <source>
        <dbReference type="Proteomes" id="UP000815677"/>
    </source>
</evidence>
<evidence type="ECO:0000259" key="3">
    <source>
        <dbReference type="Pfam" id="PF22936"/>
    </source>
</evidence>
<keyword evidence="5" id="KW-1185">Reference proteome</keyword>
<name>A0ABQ0LCP9_MYCCL</name>
<evidence type="ECO:0000256" key="1">
    <source>
        <dbReference type="SAM" id="Coils"/>
    </source>
</evidence>
<feature type="coiled-coil region" evidence="1">
    <location>
        <begin position="114"/>
        <end position="141"/>
    </location>
</feature>
<reference evidence="4" key="1">
    <citation type="submission" date="2014-09" db="EMBL/GenBank/DDBJ databases">
        <title>Genome sequence of the luminous mushroom Mycena chlorophos for searching fungal bioluminescence genes.</title>
        <authorList>
            <person name="Tanaka Y."/>
            <person name="Kasuga D."/>
            <person name="Oba Y."/>
            <person name="Hase S."/>
            <person name="Sato K."/>
            <person name="Oba Y."/>
            <person name="Sakakibara Y."/>
        </authorList>
    </citation>
    <scope>NUCLEOTIDE SEQUENCE</scope>
</reference>